<keyword evidence="3" id="KW-1185">Reference proteome</keyword>
<dbReference type="eggNOG" id="COG2834">
    <property type="taxonomic scope" value="Bacteria"/>
</dbReference>
<protein>
    <submittedName>
        <fullName evidence="2">Outer membrane lipoprotein carrier protein</fullName>
    </submittedName>
</protein>
<dbReference type="SUPFAM" id="SSF89392">
    <property type="entry name" value="Prokaryotic lipoproteins and lipoprotein localization factors"/>
    <property type="match status" value="1"/>
</dbReference>
<dbReference type="InterPro" id="IPR004564">
    <property type="entry name" value="OM_lipoprot_carrier_LolA-like"/>
</dbReference>
<organism evidence="2 3">
    <name type="scientific">Pseudobdellovibrio exovorus JSS</name>
    <dbReference type="NCBI Taxonomy" id="1184267"/>
    <lineage>
        <taxon>Bacteria</taxon>
        <taxon>Pseudomonadati</taxon>
        <taxon>Bdellovibrionota</taxon>
        <taxon>Bdellovibrionia</taxon>
        <taxon>Bdellovibrionales</taxon>
        <taxon>Pseudobdellovibrionaceae</taxon>
        <taxon>Pseudobdellovibrio</taxon>
    </lineage>
</organism>
<evidence type="ECO:0000313" key="3">
    <source>
        <dbReference type="Proteomes" id="UP000012040"/>
    </source>
</evidence>
<dbReference type="Proteomes" id="UP000012040">
    <property type="component" value="Chromosome"/>
</dbReference>
<dbReference type="PATRIC" id="fig|1184267.3.peg.2555"/>
<dbReference type="AlphaFoldDB" id="M4VBX5"/>
<evidence type="ECO:0000313" key="2">
    <source>
        <dbReference type="EMBL" id="AGH96743.1"/>
    </source>
</evidence>
<evidence type="ECO:0000256" key="1">
    <source>
        <dbReference type="ARBA" id="ARBA00022729"/>
    </source>
</evidence>
<proteinExistence type="predicted"/>
<dbReference type="STRING" id="1184267.A11Q_2527"/>
<dbReference type="CDD" id="cd16325">
    <property type="entry name" value="LolA"/>
    <property type="match status" value="1"/>
</dbReference>
<dbReference type="Gene3D" id="2.50.20.10">
    <property type="entry name" value="Lipoprotein localisation LolA/LolB/LppX"/>
    <property type="match status" value="1"/>
</dbReference>
<dbReference type="PANTHER" id="PTHR35869:SF1">
    <property type="entry name" value="OUTER-MEMBRANE LIPOPROTEIN CARRIER PROTEIN"/>
    <property type="match status" value="1"/>
</dbReference>
<sequence>MNFLIGISLFFMATMGAVTGTSVGVQAAQAQTLQKTLEKYSQMPSIQFEIKKTDEKVILGTTTESTGILKYQKSRLYISQNGSKKTELFYADKVLTLVEHPDTDFGDDGKRKVTVIKKNIPPLVTSLLNLFSNPKNFTKEFSVVSQSESEGVYVATLKPKSATIKNLSLKVNTSDLSLTEMSFVDDVDTKTTLSFSNLKTNKKMNRSEFQYKPSKTDEVLNQ</sequence>
<dbReference type="InterPro" id="IPR029046">
    <property type="entry name" value="LolA/LolB/LppX"/>
</dbReference>
<keyword evidence="1" id="KW-0732">Signal</keyword>
<accession>M4VBX5</accession>
<dbReference type="Pfam" id="PF03548">
    <property type="entry name" value="LolA"/>
    <property type="match status" value="1"/>
</dbReference>
<dbReference type="RefSeq" id="WP_015471233.1">
    <property type="nucleotide sequence ID" value="NC_020813.1"/>
</dbReference>
<dbReference type="PANTHER" id="PTHR35869">
    <property type="entry name" value="OUTER-MEMBRANE LIPOPROTEIN CARRIER PROTEIN"/>
    <property type="match status" value="1"/>
</dbReference>
<dbReference type="HOGENOM" id="CLU_1243325_0_0_7"/>
<name>M4VBX5_9BACT</name>
<reference evidence="2 3" key="1">
    <citation type="journal article" date="2013" name="ISME J.">
        <title>By their genes ye shall know them: genomic signatures of predatory bacteria.</title>
        <authorList>
            <person name="Pasternak Z."/>
            <person name="Pietrokovski S."/>
            <person name="Rotem O."/>
            <person name="Gophna U."/>
            <person name="Lurie-Weinberger M.N."/>
            <person name="Jurkevitch E."/>
        </authorList>
    </citation>
    <scope>NUCLEOTIDE SEQUENCE [LARGE SCALE GENOMIC DNA]</scope>
    <source>
        <strain evidence="2 3">JSS</strain>
    </source>
</reference>
<dbReference type="KEGG" id="bex:A11Q_2527"/>
<gene>
    <name evidence="2" type="ORF">A11Q_2527</name>
</gene>
<keyword evidence="2" id="KW-0449">Lipoprotein</keyword>
<dbReference type="EMBL" id="CP003537">
    <property type="protein sequence ID" value="AGH96743.1"/>
    <property type="molecule type" value="Genomic_DNA"/>
</dbReference>